<dbReference type="SUPFAM" id="SSF52540">
    <property type="entry name" value="P-loop containing nucleoside triphosphate hydrolases"/>
    <property type="match status" value="1"/>
</dbReference>
<evidence type="ECO:0000256" key="5">
    <source>
        <dbReference type="ARBA" id="ARBA00022970"/>
    </source>
</evidence>
<proteinExistence type="inferred from homology"/>
<keyword evidence="2" id="KW-0813">Transport</keyword>
<reference evidence="7 8" key="1">
    <citation type="submission" date="2024-09" db="EMBL/GenBank/DDBJ databases">
        <authorList>
            <person name="Sun Q."/>
            <person name="Mori K."/>
        </authorList>
    </citation>
    <scope>NUCLEOTIDE SEQUENCE [LARGE SCALE GENOMIC DNA]</scope>
    <source>
        <strain evidence="7 8">CCM 8543</strain>
    </source>
</reference>
<dbReference type="CDD" id="cd03224">
    <property type="entry name" value="ABC_TM1139_LivF_branched"/>
    <property type="match status" value="1"/>
</dbReference>
<sequence length="242" mass="25389">MLELDRVSTGYGRVRALDTVSLTLGAGHTLAVLGPNGAGKSTLLKLVAGLQAPWSGTLKLDGSADLSPLDVTARVHRGIVLCPEGRRIFTTLSVEENLCIGGTALLARPGGAQRMREGLERAYSLFPILAERRHGPGSALSGGQQQMLAIARALMAEPRLLLLDEPSLGLSPVMADEVYATLAALKAEGMTLIVVEEAAGRPLGLADTAMILRNGRTVWRGAAAAARDPDLLQRAYLGDHAA</sequence>
<dbReference type="SMART" id="SM00382">
    <property type="entry name" value="AAA"/>
    <property type="match status" value="1"/>
</dbReference>
<dbReference type="Pfam" id="PF00005">
    <property type="entry name" value="ABC_tran"/>
    <property type="match status" value="1"/>
</dbReference>
<dbReference type="PROSITE" id="PS00211">
    <property type="entry name" value="ABC_TRANSPORTER_1"/>
    <property type="match status" value="1"/>
</dbReference>
<dbReference type="GO" id="GO:0005524">
    <property type="term" value="F:ATP binding"/>
    <property type="evidence" value="ECO:0007669"/>
    <property type="project" value="UniProtKB-KW"/>
</dbReference>
<organism evidence="7 8">
    <name type="scientific">Chelativorans intermedius</name>
    <dbReference type="NCBI Taxonomy" id="515947"/>
    <lineage>
        <taxon>Bacteria</taxon>
        <taxon>Pseudomonadati</taxon>
        <taxon>Pseudomonadota</taxon>
        <taxon>Alphaproteobacteria</taxon>
        <taxon>Hyphomicrobiales</taxon>
        <taxon>Phyllobacteriaceae</taxon>
        <taxon>Chelativorans</taxon>
    </lineage>
</organism>
<keyword evidence="3" id="KW-0547">Nucleotide-binding</keyword>
<dbReference type="EMBL" id="JBHLXD010000021">
    <property type="protein sequence ID" value="MFC0209378.1"/>
    <property type="molecule type" value="Genomic_DNA"/>
</dbReference>
<dbReference type="Proteomes" id="UP001589755">
    <property type="component" value="Unassembled WGS sequence"/>
</dbReference>
<dbReference type="PANTHER" id="PTHR43820:SF4">
    <property type="entry name" value="HIGH-AFFINITY BRANCHED-CHAIN AMINO ACID TRANSPORT ATP-BINDING PROTEIN LIVF"/>
    <property type="match status" value="1"/>
</dbReference>
<protein>
    <submittedName>
        <fullName evidence="7">ABC transporter ATP-binding protein</fullName>
    </submittedName>
</protein>
<comment type="caution">
    <text evidence="7">The sequence shown here is derived from an EMBL/GenBank/DDBJ whole genome shotgun (WGS) entry which is preliminary data.</text>
</comment>
<feature type="domain" description="ABC transporter" evidence="6">
    <location>
        <begin position="2"/>
        <end position="239"/>
    </location>
</feature>
<dbReference type="InterPro" id="IPR052156">
    <property type="entry name" value="BCAA_Transport_ATP-bd_LivF"/>
</dbReference>
<evidence type="ECO:0000256" key="1">
    <source>
        <dbReference type="ARBA" id="ARBA00005417"/>
    </source>
</evidence>
<keyword evidence="5" id="KW-0029">Amino-acid transport</keyword>
<dbReference type="Gene3D" id="3.40.50.300">
    <property type="entry name" value="P-loop containing nucleotide triphosphate hydrolases"/>
    <property type="match status" value="1"/>
</dbReference>
<evidence type="ECO:0000256" key="2">
    <source>
        <dbReference type="ARBA" id="ARBA00022448"/>
    </source>
</evidence>
<dbReference type="InterPro" id="IPR003439">
    <property type="entry name" value="ABC_transporter-like_ATP-bd"/>
</dbReference>
<name>A0ABV6D9N8_9HYPH</name>
<evidence type="ECO:0000256" key="4">
    <source>
        <dbReference type="ARBA" id="ARBA00022840"/>
    </source>
</evidence>
<accession>A0ABV6D9N8</accession>
<dbReference type="RefSeq" id="WP_261521067.1">
    <property type="nucleotide sequence ID" value="NZ_JAODNW010000015.1"/>
</dbReference>
<evidence type="ECO:0000313" key="7">
    <source>
        <dbReference type="EMBL" id="MFC0209378.1"/>
    </source>
</evidence>
<comment type="similarity">
    <text evidence="1">Belongs to the ABC transporter superfamily.</text>
</comment>
<keyword evidence="8" id="KW-1185">Reference proteome</keyword>
<evidence type="ECO:0000259" key="6">
    <source>
        <dbReference type="PROSITE" id="PS50893"/>
    </source>
</evidence>
<gene>
    <name evidence="7" type="ORF">ACFFJ2_13310</name>
</gene>
<dbReference type="PANTHER" id="PTHR43820">
    <property type="entry name" value="HIGH-AFFINITY BRANCHED-CHAIN AMINO ACID TRANSPORT ATP-BINDING PROTEIN LIVF"/>
    <property type="match status" value="1"/>
</dbReference>
<dbReference type="InterPro" id="IPR027417">
    <property type="entry name" value="P-loop_NTPase"/>
</dbReference>
<dbReference type="InterPro" id="IPR003593">
    <property type="entry name" value="AAA+_ATPase"/>
</dbReference>
<evidence type="ECO:0000313" key="8">
    <source>
        <dbReference type="Proteomes" id="UP001589755"/>
    </source>
</evidence>
<keyword evidence="4 7" id="KW-0067">ATP-binding</keyword>
<dbReference type="PROSITE" id="PS50893">
    <property type="entry name" value="ABC_TRANSPORTER_2"/>
    <property type="match status" value="1"/>
</dbReference>
<evidence type="ECO:0000256" key="3">
    <source>
        <dbReference type="ARBA" id="ARBA00022741"/>
    </source>
</evidence>
<dbReference type="InterPro" id="IPR017871">
    <property type="entry name" value="ABC_transporter-like_CS"/>
</dbReference>